<protein>
    <submittedName>
        <fullName evidence="1">Uncharacterized protein</fullName>
    </submittedName>
</protein>
<sequence>MRDFISDQETLPDCTSLSAVVISGGEYNVISIRKTE</sequence>
<dbReference type="EnsemblMetazoa" id="Aqu2.1.08285_001">
    <property type="protein sequence ID" value="Aqu2.1.08285_001"/>
    <property type="gene ID" value="Aqu2.1.08285"/>
</dbReference>
<name>A0A1X7T1F9_AMPQE</name>
<reference evidence="1" key="1">
    <citation type="submission" date="2017-05" db="UniProtKB">
        <authorList>
            <consortium name="EnsemblMetazoa"/>
        </authorList>
    </citation>
    <scope>IDENTIFICATION</scope>
</reference>
<organism evidence="1">
    <name type="scientific">Amphimedon queenslandica</name>
    <name type="common">Sponge</name>
    <dbReference type="NCBI Taxonomy" id="400682"/>
    <lineage>
        <taxon>Eukaryota</taxon>
        <taxon>Metazoa</taxon>
        <taxon>Porifera</taxon>
        <taxon>Demospongiae</taxon>
        <taxon>Heteroscleromorpha</taxon>
        <taxon>Haplosclerida</taxon>
        <taxon>Niphatidae</taxon>
        <taxon>Amphimedon</taxon>
    </lineage>
</organism>
<proteinExistence type="predicted"/>
<dbReference type="AlphaFoldDB" id="A0A1X7T1F9"/>
<accession>A0A1X7T1F9</accession>
<dbReference type="InParanoid" id="A0A1X7T1F9"/>
<evidence type="ECO:0000313" key="1">
    <source>
        <dbReference type="EnsemblMetazoa" id="Aqu2.1.08285_001"/>
    </source>
</evidence>